<keyword evidence="3" id="KW-1185">Reference proteome</keyword>
<dbReference type="InterPro" id="IPR043502">
    <property type="entry name" value="DNA/RNA_pol_sf"/>
</dbReference>
<dbReference type="RefSeq" id="XP_005159729.1">
    <property type="nucleotide sequence ID" value="XM_005159672.6"/>
</dbReference>
<dbReference type="InterPro" id="IPR001584">
    <property type="entry name" value="Integrase_cat-core"/>
</dbReference>
<accession>A0A8M2B6R1</accession>
<organism evidence="3 4">
    <name type="scientific">Danio rerio</name>
    <name type="common">Zebrafish</name>
    <name type="synonym">Brachydanio rerio</name>
    <dbReference type="NCBI Taxonomy" id="7955"/>
    <lineage>
        <taxon>Eukaryota</taxon>
        <taxon>Metazoa</taxon>
        <taxon>Chordata</taxon>
        <taxon>Craniata</taxon>
        <taxon>Vertebrata</taxon>
        <taxon>Euteleostomi</taxon>
        <taxon>Actinopterygii</taxon>
        <taxon>Neopterygii</taxon>
        <taxon>Teleostei</taxon>
        <taxon>Ostariophysi</taxon>
        <taxon>Cypriniformes</taxon>
        <taxon>Danionidae</taxon>
        <taxon>Danioninae</taxon>
        <taxon>Danio</taxon>
    </lineage>
</organism>
<dbReference type="Pfam" id="PF18701">
    <property type="entry name" value="DUF5641"/>
    <property type="match status" value="1"/>
</dbReference>
<dbReference type="SUPFAM" id="SSF53098">
    <property type="entry name" value="Ribonuclease H-like"/>
    <property type="match status" value="1"/>
</dbReference>
<dbReference type="CDD" id="cd01644">
    <property type="entry name" value="RT_pepA17"/>
    <property type="match status" value="1"/>
</dbReference>
<feature type="region of interest" description="Disordered" evidence="1">
    <location>
        <begin position="540"/>
        <end position="565"/>
    </location>
</feature>
<dbReference type="GO" id="GO:0003676">
    <property type="term" value="F:nucleic acid binding"/>
    <property type="evidence" value="ECO:0007669"/>
    <property type="project" value="InterPro"/>
</dbReference>
<dbReference type="GeneID" id="101883771"/>
<reference evidence="4" key="1">
    <citation type="submission" date="2025-08" db="UniProtKB">
        <authorList>
            <consortium name="RefSeq"/>
        </authorList>
    </citation>
    <scope>IDENTIFICATION</scope>
    <source>
        <strain evidence="4">Tuebingen</strain>
        <tissue evidence="4">Fibroblasts and whole tissue</tissue>
    </source>
</reference>
<sequence>MTTETSSLKTRSCASCSSARSNTSSTGSAAAKARARAEAAKARLTFAEEEVNLKLQKAKVEASMEMLQQKKEVAAAVAEAEALEAAIDEHSEKHSCKLSLNSVPLETTQRTEQYVIDQTKNLDKDLQLCDVPAKIEPSTSYSISGSQLKPEAKPFLLRHNSVSFQLPDTTLKHSATSPANKYPTPSQQFGSQNSINTSNPLNSEYPMFQNSNDCSSNMNDFVRYLARRELVSTGLLQFNDKPQNYRAWKRSFQNATFDLNLTPSEEMDLLLKWLGKESAEQVEQIRAIHINHPQAGLAMAWDRLDQTYGSAEIIEHALFKRIDAFPKIANRDYSKLSKLSDLLMELQSAKAEGDLPGLVLLDTARGIYPIIQKLPFRLQEKWASVGAAYKRHNQVPYPPFAYFVDFVSQEADIGNDPSFSFVSYIDTAPKVEKAAWKSSKQHEIFVHKTAVSYGDCADTGGLYKQSDDCDKLCLIHKRPHPLNKCRVFLEKSTDARKAFLREHNVCFKCCSSTTHIAKNCKTKVQCSECKSEGHNTVLHPGHASWKESNPATKHGGEGEQPLSQSQVDSKCTEVCGENQTDRSCSKVCLVKVFPAGQKDKAVKVYAILDEQSNRSLVRSQFFEVFSDQSPCAPYILRTCAGVKESAGRRASGYEVESLDGTVCISLPSLIECNDIPNNRDEIPTPDVARSHTHLKSMAHFIPELDPKAPIMLLLGRDVIRVHKVRKQVNGPHNLPYAQKLDLGWVIVGNVCLGNVHKPLTISTFHTNTIEPERPTLFKPCPNVFHVKETCKDFQIANHCPTYPEAKFTCDVDCLGDNVFQRTKEDNQVAPSIQDATFMKIMDEGLRKDSNNSWVAPLPFKSPRPRLPNNRIQALKRLISLKHNFERKPIMKEHFLKFMEKIFKNGHAELAPPLDEKEEQWYLPTFGVYHPKKVNQIRVVFDSSAQHNAISLNDVLLTGPDLNNTLVGVMMRFRKEAIAFTADIEQMFYCFLVREEDRDFLRFLWFQDNDTSKDIVDYRMRVHVFGNKPSPAVAIHCLHKSVQIDNFHVDSEVKQFVMRDFYVDDGLKSLPTVEATISLLKKTQEVLSKSNLRLHKIAANSKKVMEAFPSTDHACDLKDLDFEEDTLPMQRSLGLNWDLHSDCFRFSVSDEVKPYTRRGVLSTINRLYDPLGFVAPVTIQGKAILRELTAVSGDWDAPLPQKMEDAWTLWRVSLSELANFSIPRVYTEISTSTAMRRELCVFADASIKAIAAVSYLKVTDDEGKNHIGFVMGKAKLAPRPEHTVPRLELCAAVLAVELADLISVNLDLQFDAVTYYTDSKVVLGYICNETRRFYVYVSNRVQRIRRSSSPDQWRYVPTEQNPADHATRFVSAAHLQKTNWLSGPNFLLTQGPDIQNTFNLVNPSSDPDVRPLVSTLTTTALTKQLGSERFAKFSSWNSLTGAITRLIHIAHHFKTTEKENSSCKGWHYCKEFTMEESDRAINIILRAVQEEAYSHEIECIKRQERIPKSSPLHTLDPFIDQQGLLRVGGHLHLSSLNQREKTPLLIPGKSHIATLIIRHHHERVQHQGRHFTEGAVRAAGFWIIGGKRRVSSIIHQCVTCRRLRAPLSIQKMANLPAERLSADPPFTNVGLDVFGPWNVSSRRTRGGLLYSKRWAVIFTCMSIRAVHIEVIESLDTSSFINALRRFLAVRGPVKHIRSDRGTNFVGACKELQIPSNIDSKVVKTYLSDQGCTWTFNPPHASHCGGSWERMIGLARRILDSMFLQLKDKLTHEVLVTFMAEVTAIINARPLVPVTTDPHESFILTPAALLTQKVNPVAAPTGEFGVTDLYKCQWRQVQHLSNTFWDRWRKQFLPTLQPRRKWQSVHPNVNTGSVVLLKNSQVPRNEWPLGLVTQSFPSKDGKVRQVEVKVIKPGGSTLFLRPVTEVVLLLSSESKVDE</sequence>
<name>A0A8M2B6R1_DANRE</name>
<dbReference type="GO" id="GO:0015074">
    <property type="term" value="P:DNA integration"/>
    <property type="evidence" value="ECO:0007669"/>
    <property type="project" value="InterPro"/>
</dbReference>
<gene>
    <name evidence="4" type="primary">LOC101883771</name>
</gene>
<dbReference type="OrthoDB" id="10068969at2759"/>
<dbReference type="PANTHER" id="PTHR47331:SF6">
    <property type="entry name" value="DOUBLECORTIN DOMAIN-CONTAINING PROTEIN"/>
    <property type="match status" value="1"/>
</dbReference>
<dbReference type="PROSITE" id="PS50994">
    <property type="entry name" value="INTEGRASE"/>
    <property type="match status" value="1"/>
</dbReference>
<dbReference type="KEGG" id="dre:101883771"/>
<dbReference type="Pfam" id="PF05380">
    <property type="entry name" value="Peptidase_A17"/>
    <property type="match status" value="1"/>
</dbReference>
<dbReference type="Proteomes" id="UP000000437">
    <property type="component" value="Chromosome 19"/>
</dbReference>
<dbReference type="PANTHER" id="PTHR47331">
    <property type="entry name" value="PHD-TYPE DOMAIN-CONTAINING PROTEIN"/>
    <property type="match status" value="1"/>
</dbReference>
<proteinExistence type="predicted"/>
<dbReference type="AlphaFoldDB" id="A0A8M2B6R1"/>
<evidence type="ECO:0000313" key="3">
    <source>
        <dbReference type="Proteomes" id="UP000000437"/>
    </source>
</evidence>
<feature type="region of interest" description="Disordered" evidence="1">
    <location>
        <begin position="1"/>
        <end position="34"/>
    </location>
</feature>
<dbReference type="InterPro" id="IPR012337">
    <property type="entry name" value="RNaseH-like_sf"/>
</dbReference>
<evidence type="ECO:0000256" key="1">
    <source>
        <dbReference type="SAM" id="MobiDB-lite"/>
    </source>
</evidence>
<dbReference type="InterPro" id="IPR040676">
    <property type="entry name" value="DUF5641"/>
</dbReference>
<protein>
    <recommendedName>
        <fullName evidence="2">Integrase catalytic domain-containing protein</fullName>
    </recommendedName>
</protein>
<dbReference type="GlyGen" id="A0A8M2B6R1">
    <property type="glycosylation" value="1 site"/>
</dbReference>
<dbReference type="InterPro" id="IPR036397">
    <property type="entry name" value="RNaseH_sf"/>
</dbReference>
<feature type="region of interest" description="Disordered" evidence="1">
    <location>
        <begin position="172"/>
        <end position="192"/>
    </location>
</feature>
<dbReference type="SUPFAM" id="SSF56672">
    <property type="entry name" value="DNA/RNA polymerases"/>
    <property type="match status" value="1"/>
</dbReference>
<dbReference type="InterPro" id="IPR008042">
    <property type="entry name" value="Retrotrans_Pao"/>
</dbReference>
<feature type="compositionally biased region" description="Low complexity" evidence="1">
    <location>
        <begin position="9"/>
        <end position="32"/>
    </location>
</feature>
<dbReference type="Gene3D" id="3.30.420.10">
    <property type="entry name" value="Ribonuclease H-like superfamily/Ribonuclease H"/>
    <property type="match status" value="1"/>
</dbReference>
<evidence type="ECO:0000259" key="2">
    <source>
        <dbReference type="PROSITE" id="PS50994"/>
    </source>
</evidence>
<feature type="domain" description="Integrase catalytic" evidence="2">
    <location>
        <begin position="1619"/>
        <end position="1812"/>
    </location>
</feature>
<evidence type="ECO:0000313" key="4">
    <source>
        <dbReference type="RefSeq" id="XP_005159729.1"/>
    </source>
</evidence>